<dbReference type="InterPro" id="IPR017453">
    <property type="entry name" value="GCV_H_sub"/>
</dbReference>
<keyword evidence="2 3" id="KW-0450">Lipoyl</keyword>
<dbReference type="GO" id="GO:0005829">
    <property type="term" value="C:cytosol"/>
    <property type="evidence" value="ECO:0007669"/>
    <property type="project" value="TreeGrafter"/>
</dbReference>
<dbReference type="PANTHER" id="PTHR11715:SF3">
    <property type="entry name" value="GLYCINE CLEAVAGE SYSTEM H PROTEIN-RELATED"/>
    <property type="match status" value="1"/>
</dbReference>
<feature type="domain" description="Lipoyl-binding" evidence="5">
    <location>
        <begin position="16"/>
        <end position="98"/>
    </location>
</feature>
<reference evidence="7" key="1">
    <citation type="submission" date="2016-10" db="EMBL/GenBank/DDBJ databases">
        <authorList>
            <person name="Varghese N."/>
            <person name="Submissions S."/>
        </authorList>
    </citation>
    <scope>NUCLEOTIDE SEQUENCE [LARGE SCALE GENOMIC DNA]</scope>
    <source>
        <strain evidence="7">DSM 10014</strain>
    </source>
</reference>
<dbReference type="InterPro" id="IPR000089">
    <property type="entry name" value="Biotin_lipoyl"/>
</dbReference>
<gene>
    <name evidence="3" type="primary">gcvH</name>
    <name evidence="6" type="ORF">SAMN04488041_104247</name>
</gene>
<dbReference type="GO" id="GO:0009249">
    <property type="term" value="P:protein lipoylation"/>
    <property type="evidence" value="ECO:0007669"/>
    <property type="project" value="TreeGrafter"/>
</dbReference>
<dbReference type="Pfam" id="PF01597">
    <property type="entry name" value="GCV_H"/>
    <property type="match status" value="1"/>
</dbReference>
<sequence>MKFTEEHEWLRVEGDEIVVGITIHAAEQLGDVVFVELPDEGTTVSKDDEVVVIESVKAASDILAPIDGEIIEVNSTLSDNPAMVNDDPQGDAWFFKMKASDPSQMDEFMDEAAYQKFIG</sequence>
<dbReference type="NCBIfam" id="TIGR00527">
    <property type="entry name" value="gcvH"/>
    <property type="match status" value="1"/>
</dbReference>
<evidence type="ECO:0000256" key="2">
    <source>
        <dbReference type="ARBA" id="ARBA00022823"/>
    </source>
</evidence>
<evidence type="ECO:0000313" key="7">
    <source>
        <dbReference type="Proteomes" id="UP000183076"/>
    </source>
</evidence>
<dbReference type="NCBIfam" id="NF002270">
    <property type="entry name" value="PRK01202.1"/>
    <property type="match status" value="1"/>
</dbReference>
<dbReference type="HAMAP" id="MF_00272">
    <property type="entry name" value="GcvH"/>
    <property type="match status" value="1"/>
</dbReference>
<dbReference type="PROSITE" id="PS00189">
    <property type="entry name" value="LIPOYL"/>
    <property type="match status" value="1"/>
</dbReference>
<comment type="similarity">
    <text evidence="1 3">Belongs to the GcvH family.</text>
</comment>
<dbReference type="AlphaFoldDB" id="A0A1H2YGZ8"/>
<dbReference type="Gene3D" id="2.40.50.100">
    <property type="match status" value="1"/>
</dbReference>
<dbReference type="GO" id="GO:0019464">
    <property type="term" value="P:glycine decarboxylation via glycine cleavage system"/>
    <property type="evidence" value="ECO:0007669"/>
    <property type="project" value="UniProtKB-UniRule"/>
</dbReference>
<evidence type="ECO:0000256" key="3">
    <source>
        <dbReference type="HAMAP-Rule" id="MF_00272"/>
    </source>
</evidence>
<dbReference type="SUPFAM" id="SSF51230">
    <property type="entry name" value="Single hybrid motif"/>
    <property type="match status" value="1"/>
</dbReference>
<proteinExistence type="inferred from homology"/>
<feature type="modified residue" description="N6-lipoyllysine" evidence="3 4">
    <location>
        <position position="57"/>
    </location>
</feature>
<comment type="subunit">
    <text evidence="3">The glycine cleavage system is composed of four proteins: P, T, L and H.</text>
</comment>
<organism evidence="6 7">
    <name type="scientific">Sulfitobacter pontiacus</name>
    <dbReference type="NCBI Taxonomy" id="60137"/>
    <lineage>
        <taxon>Bacteria</taxon>
        <taxon>Pseudomonadati</taxon>
        <taxon>Pseudomonadota</taxon>
        <taxon>Alphaproteobacteria</taxon>
        <taxon>Rhodobacterales</taxon>
        <taxon>Roseobacteraceae</taxon>
        <taxon>Sulfitobacter</taxon>
    </lineage>
</organism>
<dbReference type="STRING" id="60137.SAMN04488041_104247"/>
<dbReference type="RefSeq" id="WP_037943184.1">
    <property type="nucleotide sequence ID" value="NZ_CP049344.1"/>
</dbReference>
<comment type="function">
    <text evidence="3">The glycine cleavage system catalyzes the degradation of glycine. The H protein shuttles the methylamine group of glycine from the P protein to the T protein.</text>
</comment>
<dbReference type="InterPro" id="IPR002930">
    <property type="entry name" value="GCV_H"/>
</dbReference>
<evidence type="ECO:0000256" key="1">
    <source>
        <dbReference type="ARBA" id="ARBA00009249"/>
    </source>
</evidence>
<dbReference type="GO" id="GO:0005960">
    <property type="term" value="C:glycine cleavage complex"/>
    <property type="evidence" value="ECO:0007669"/>
    <property type="project" value="InterPro"/>
</dbReference>
<name>A0A1H2YGZ8_9RHOB</name>
<evidence type="ECO:0000259" key="5">
    <source>
        <dbReference type="PROSITE" id="PS50968"/>
    </source>
</evidence>
<dbReference type="PANTHER" id="PTHR11715">
    <property type="entry name" value="GLYCINE CLEAVAGE SYSTEM H PROTEIN"/>
    <property type="match status" value="1"/>
</dbReference>
<dbReference type="CDD" id="cd06848">
    <property type="entry name" value="GCS_H"/>
    <property type="match status" value="1"/>
</dbReference>
<accession>A0A1H2YGZ8</accession>
<dbReference type="InterPro" id="IPR003016">
    <property type="entry name" value="2-oxoA_DH_lipoyl-BS"/>
</dbReference>
<evidence type="ECO:0000313" key="6">
    <source>
        <dbReference type="EMBL" id="SDX04350.1"/>
    </source>
</evidence>
<dbReference type="Proteomes" id="UP000183076">
    <property type="component" value="Unassembled WGS sequence"/>
</dbReference>
<dbReference type="PROSITE" id="PS50968">
    <property type="entry name" value="BIOTINYL_LIPOYL"/>
    <property type="match status" value="1"/>
</dbReference>
<evidence type="ECO:0000256" key="4">
    <source>
        <dbReference type="PIRSR" id="PIRSR617453-50"/>
    </source>
</evidence>
<protein>
    <recommendedName>
        <fullName evidence="3">Glycine cleavage system H protein</fullName>
    </recommendedName>
</protein>
<dbReference type="EMBL" id="FNNB01000004">
    <property type="protein sequence ID" value="SDX04350.1"/>
    <property type="molecule type" value="Genomic_DNA"/>
</dbReference>
<comment type="cofactor">
    <cofactor evidence="3">
        <name>(R)-lipoate</name>
        <dbReference type="ChEBI" id="CHEBI:83088"/>
    </cofactor>
    <text evidence="3">Binds 1 lipoyl cofactor covalently.</text>
</comment>
<dbReference type="InterPro" id="IPR011053">
    <property type="entry name" value="Single_hybrid_motif"/>
</dbReference>
<dbReference type="InterPro" id="IPR033753">
    <property type="entry name" value="GCV_H/Fam206"/>
</dbReference>
<dbReference type="GeneID" id="94020875"/>